<dbReference type="PANTHER" id="PTHR30006:SF15">
    <property type="entry name" value="IRON-UTILIZATION PERIPLASMIC PROTEIN"/>
    <property type="match status" value="1"/>
</dbReference>
<protein>
    <submittedName>
        <fullName evidence="4">Iron ABC transporter substrate-binding protein</fullName>
    </submittedName>
</protein>
<dbReference type="RefSeq" id="WP_386834233.1">
    <property type="nucleotide sequence ID" value="NZ_JBHUNP010000001.1"/>
</dbReference>
<dbReference type="SUPFAM" id="SSF53850">
    <property type="entry name" value="Periplasmic binding protein-like II"/>
    <property type="match status" value="1"/>
</dbReference>
<feature type="signal peptide" evidence="3">
    <location>
        <begin position="1"/>
        <end position="22"/>
    </location>
</feature>
<dbReference type="PIRSF" id="PIRSF002825">
    <property type="entry name" value="CfbpA"/>
    <property type="match status" value="1"/>
</dbReference>
<keyword evidence="2 3" id="KW-0732">Signal</keyword>
<keyword evidence="5" id="KW-1185">Reference proteome</keyword>
<comment type="similarity">
    <text evidence="1">Belongs to the bacterial solute-binding protein 1 family.</text>
</comment>
<accession>A0ABW5QMG7</accession>
<dbReference type="PANTHER" id="PTHR30006">
    <property type="entry name" value="THIAMINE-BINDING PERIPLASMIC PROTEIN-RELATED"/>
    <property type="match status" value="1"/>
</dbReference>
<evidence type="ECO:0000313" key="4">
    <source>
        <dbReference type="EMBL" id="MFD2648889.1"/>
    </source>
</evidence>
<evidence type="ECO:0000313" key="5">
    <source>
        <dbReference type="Proteomes" id="UP001597521"/>
    </source>
</evidence>
<gene>
    <name evidence="4" type="ORF">ACFSX5_13950</name>
</gene>
<comment type="caution">
    <text evidence="4">The sequence shown here is derived from an EMBL/GenBank/DDBJ whole genome shotgun (WGS) entry which is preliminary data.</text>
</comment>
<reference evidence="5" key="1">
    <citation type="journal article" date="2019" name="Int. J. Syst. Evol. Microbiol.">
        <title>The Global Catalogue of Microorganisms (GCM) 10K type strain sequencing project: providing services to taxonomists for standard genome sequencing and annotation.</title>
        <authorList>
            <consortium name="The Broad Institute Genomics Platform"/>
            <consortium name="The Broad Institute Genome Sequencing Center for Infectious Disease"/>
            <person name="Wu L."/>
            <person name="Ma J."/>
        </authorList>
    </citation>
    <scope>NUCLEOTIDE SEQUENCE [LARGE SCALE GENOMIC DNA]</scope>
    <source>
        <strain evidence="5">CCM 7427</strain>
    </source>
</reference>
<evidence type="ECO:0000256" key="1">
    <source>
        <dbReference type="ARBA" id="ARBA00008520"/>
    </source>
</evidence>
<evidence type="ECO:0000256" key="3">
    <source>
        <dbReference type="SAM" id="SignalP"/>
    </source>
</evidence>
<feature type="chain" id="PRO_5047109386" evidence="3">
    <location>
        <begin position="23"/>
        <end position="332"/>
    </location>
</feature>
<organism evidence="4 5">
    <name type="scientific">Devosia albogilva</name>
    <dbReference type="NCBI Taxonomy" id="429726"/>
    <lineage>
        <taxon>Bacteria</taxon>
        <taxon>Pseudomonadati</taxon>
        <taxon>Pseudomonadota</taxon>
        <taxon>Alphaproteobacteria</taxon>
        <taxon>Hyphomicrobiales</taxon>
        <taxon>Devosiaceae</taxon>
        <taxon>Devosia</taxon>
    </lineage>
</organism>
<dbReference type="Pfam" id="PF13343">
    <property type="entry name" value="SBP_bac_6"/>
    <property type="match status" value="1"/>
</dbReference>
<dbReference type="InterPro" id="IPR026045">
    <property type="entry name" value="Ferric-bd"/>
</dbReference>
<name>A0ABW5QMG7_9HYPH</name>
<proteinExistence type="inferred from homology"/>
<dbReference type="CDD" id="cd13543">
    <property type="entry name" value="PBP2_Fbp"/>
    <property type="match status" value="1"/>
</dbReference>
<evidence type="ECO:0000256" key="2">
    <source>
        <dbReference type="ARBA" id="ARBA00022729"/>
    </source>
</evidence>
<dbReference type="Gene3D" id="3.40.190.10">
    <property type="entry name" value="Periplasmic binding protein-like II"/>
    <property type="match status" value="2"/>
</dbReference>
<sequence>MIAFRSLFAAICIGSVCFPATGQEAGITVYTSQHQALTQEWADAFTEETGIPVAIRKGTDILMANQIVQEGLNSPADVFLTENSPAMVMVEQAGLFSPVAEQTLAAVPEEFRPSSGMWTGIAARTTLFVYNKEMLSEDDLPESMLDLAAPEWQGRWGAAPAGADFQAIVSALLELRGSEKTGNWLAGLKRNAVFYRGNFEAMRGANVGEVAGALIYNYYYYGDQGATGESSDKLGLHFFGNEDPGAFVSISGGGVLKASDNPEAAQAFLAFVTGPEGQAILRDGNSYEYAIASDIEANPALPPLSTLDYPQVDPSLLNAQEVVQLMTAAGVM</sequence>
<dbReference type="Proteomes" id="UP001597521">
    <property type="component" value="Unassembled WGS sequence"/>
</dbReference>
<dbReference type="EMBL" id="JBHUNP010000001">
    <property type="protein sequence ID" value="MFD2648889.1"/>
    <property type="molecule type" value="Genomic_DNA"/>
</dbReference>